<evidence type="ECO:0000313" key="2">
    <source>
        <dbReference type="EMBL" id="SMO36154.1"/>
    </source>
</evidence>
<evidence type="ECO:0008006" key="4">
    <source>
        <dbReference type="Google" id="ProtNLM"/>
    </source>
</evidence>
<protein>
    <recommendedName>
        <fullName evidence="4">DNRLRE domain-containing protein</fullName>
    </recommendedName>
</protein>
<dbReference type="NCBIfam" id="NF033679">
    <property type="entry name" value="DNRLRE_dom"/>
    <property type="match status" value="1"/>
</dbReference>
<dbReference type="AlphaFoldDB" id="A0A521AMT6"/>
<keyword evidence="1" id="KW-0732">Signal</keyword>
<reference evidence="2 3" key="1">
    <citation type="submission" date="2017-05" db="EMBL/GenBank/DDBJ databases">
        <authorList>
            <person name="Varghese N."/>
            <person name="Submissions S."/>
        </authorList>
    </citation>
    <scope>NUCLEOTIDE SEQUENCE [LARGE SCALE GENOMIC DNA]</scope>
    <source>
        <strain evidence="2 3">DSM 27040</strain>
    </source>
</reference>
<proteinExistence type="predicted"/>
<accession>A0A521AMT6</accession>
<feature type="signal peptide" evidence="1">
    <location>
        <begin position="1"/>
        <end position="23"/>
    </location>
</feature>
<dbReference type="RefSeq" id="WP_142531670.1">
    <property type="nucleotide sequence ID" value="NZ_FXTB01000001.1"/>
</dbReference>
<dbReference type="PROSITE" id="PS51257">
    <property type="entry name" value="PROKAR_LIPOPROTEIN"/>
    <property type="match status" value="1"/>
</dbReference>
<dbReference type="Proteomes" id="UP000319040">
    <property type="component" value="Unassembled WGS sequence"/>
</dbReference>
<organism evidence="2 3">
    <name type="scientific">Saccharicrinis carchari</name>
    <dbReference type="NCBI Taxonomy" id="1168039"/>
    <lineage>
        <taxon>Bacteria</taxon>
        <taxon>Pseudomonadati</taxon>
        <taxon>Bacteroidota</taxon>
        <taxon>Bacteroidia</taxon>
        <taxon>Marinilabiliales</taxon>
        <taxon>Marinilabiliaceae</taxon>
        <taxon>Saccharicrinis</taxon>
    </lineage>
</organism>
<dbReference type="EMBL" id="FXTB01000001">
    <property type="protein sequence ID" value="SMO36154.1"/>
    <property type="molecule type" value="Genomic_DNA"/>
</dbReference>
<evidence type="ECO:0000256" key="1">
    <source>
        <dbReference type="SAM" id="SignalP"/>
    </source>
</evidence>
<gene>
    <name evidence="2" type="ORF">SAMN06265379_101273</name>
</gene>
<name>A0A521AMT6_SACCC</name>
<keyword evidence="3" id="KW-1185">Reference proteome</keyword>
<feature type="chain" id="PRO_5021858236" description="DNRLRE domain-containing protein" evidence="1">
    <location>
        <begin position="24"/>
        <end position="471"/>
    </location>
</feature>
<evidence type="ECO:0000313" key="3">
    <source>
        <dbReference type="Proteomes" id="UP000319040"/>
    </source>
</evidence>
<sequence length="471" mass="53286">MKKKIRFTAGTLLMIAIIMCAFSSCEKQEEPGNDLGQLEFNFTADDLQDNLKSTFNDDDSIVSMPYQLLISVEDKDGTLVLDKEPVPIYKFSNGFISNKVELRKGTYSLTELLVVNRKGEVSYATPMEGSPLAYLVEKPLPVQFNISANAVTGLRIQVIPVGEHPPEDFGYVSFGISIVKPLTFYTAAYINNPRIMAPSRFVKAKLKIYDPAGKDYEFMLAAKVNELVVRALRGKYIFVVKTDAYEKKFMFGPEDLKMTSPENPLLLPLGDHHGIYEMEIRATPDKTADVLITNLDTNENFGEHPMFAASFKTEPVLTVMRLTRSLMHVDINSHLPKSATIVKVELTLTVTGNIYTMQASSVSDSTRPKYMGVLRQVTGEWKEEGVTWNKQPETTEANQVFIHYNPWIDFNKRTYDVTRLFVPIDKVNLPNHGFMLMHHPEDMSGGVEFGSSDTKMKDERPLFRVYYTLPH</sequence>
<dbReference type="OrthoDB" id="103335at2"/>